<dbReference type="EMBL" id="LAFY01000302">
    <property type="protein sequence ID" value="KJY00841.1"/>
    <property type="molecule type" value="Genomic_DNA"/>
</dbReference>
<comment type="cofactor">
    <cofactor evidence="1">
        <name>Cu(2+)</name>
        <dbReference type="ChEBI" id="CHEBI:29036"/>
    </cofactor>
</comment>
<keyword evidence="5" id="KW-0560">Oxidoreductase</keyword>
<dbReference type="Pfam" id="PF18132">
    <property type="entry name" value="Tyrosinase_C"/>
    <property type="match status" value="1"/>
</dbReference>
<keyword evidence="8" id="KW-0470">Melanin biosynthesis</keyword>
<keyword evidence="11" id="KW-0732">Signal</keyword>
<comment type="similarity">
    <text evidence="2">Belongs to the tyrosinase family.</text>
</comment>
<evidence type="ECO:0000256" key="6">
    <source>
        <dbReference type="ARBA" id="ARBA00023008"/>
    </source>
</evidence>
<accession>A0A0F4GX97</accession>
<protein>
    <recommendedName>
        <fullName evidence="3">tyrosinase</fullName>
        <ecNumber evidence="3">1.14.18.1</ecNumber>
    </recommendedName>
</protein>
<dbReference type="Pfam" id="PF00264">
    <property type="entry name" value="Tyrosinase"/>
    <property type="match status" value="1"/>
</dbReference>
<keyword evidence="7" id="KW-0503">Monooxygenase</keyword>
<comment type="catalytic activity">
    <reaction evidence="10">
        <text>L-tyrosine + O2 = L-dopaquinone + H2O</text>
        <dbReference type="Rhea" id="RHEA:18117"/>
        <dbReference type="ChEBI" id="CHEBI:15377"/>
        <dbReference type="ChEBI" id="CHEBI:15379"/>
        <dbReference type="ChEBI" id="CHEBI:57924"/>
        <dbReference type="ChEBI" id="CHEBI:58315"/>
        <dbReference type="EC" id="1.14.18.1"/>
    </reaction>
</comment>
<evidence type="ECO:0000256" key="4">
    <source>
        <dbReference type="ARBA" id="ARBA00022723"/>
    </source>
</evidence>
<keyword evidence="4" id="KW-0479">Metal-binding</keyword>
<evidence type="ECO:0000259" key="12">
    <source>
        <dbReference type="PROSITE" id="PS00497"/>
    </source>
</evidence>
<keyword evidence="6" id="KW-0186">Copper</keyword>
<feature type="signal peptide" evidence="11">
    <location>
        <begin position="1"/>
        <end position="23"/>
    </location>
</feature>
<dbReference type="SUPFAM" id="SSF48056">
    <property type="entry name" value="Di-copper centre-containing domain"/>
    <property type="match status" value="1"/>
</dbReference>
<dbReference type="PROSITE" id="PS00497">
    <property type="entry name" value="TYROSINASE_1"/>
    <property type="match status" value="1"/>
</dbReference>
<dbReference type="GO" id="GO:0042438">
    <property type="term" value="P:melanin biosynthetic process"/>
    <property type="evidence" value="ECO:0007669"/>
    <property type="project" value="UniProtKB-KW"/>
</dbReference>
<evidence type="ECO:0000256" key="11">
    <source>
        <dbReference type="SAM" id="SignalP"/>
    </source>
</evidence>
<dbReference type="PANTHER" id="PTHR11474:SF76">
    <property type="entry name" value="SHKT DOMAIN-CONTAINING PROTEIN"/>
    <property type="match status" value="1"/>
</dbReference>
<dbReference type="InterPro" id="IPR008922">
    <property type="entry name" value="Di-copper_centre_dom_sf"/>
</dbReference>
<organism evidence="14 15">
    <name type="scientific">Zymoseptoria brevis</name>
    <dbReference type="NCBI Taxonomy" id="1047168"/>
    <lineage>
        <taxon>Eukaryota</taxon>
        <taxon>Fungi</taxon>
        <taxon>Dikarya</taxon>
        <taxon>Ascomycota</taxon>
        <taxon>Pezizomycotina</taxon>
        <taxon>Dothideomycetes</taxon>
        <taxon>Dothideomycetidae</taxon>
        <taxon>Mycosphaerellales</taxon>
        <taxon>Mycosphaerellaceae</taxon>
        <taxon>Zymoseptoria</taxon>
    </lineage>
</organism>
<sequence>MMYILSFMRNAFLFAWLFHSASSSPLLSHQLETLAGPTSTPLRRQSTGDGNDTFAITGITDFGTQPRLEIRDLEKNRDAWNIYLLGLERFKAAPQDDKLSYYKLAGIHGRPYEPWDGVSAGPGIDNPGYCAHISNLFLPWHRPYLVLFEQILFEHIVDAVNEFPAGSVRQRYASAALSWRMPYWDWAVEPEDGLSVYPDIITSPTVEVTYPNGTRTIDNPLYSYKFHPVSARDMFFDPFASWNETKRFPTAWTNNAVSQDNLIGPILDNSRVSFMNRLYNLFTYYDNFTQFGTEVWQTDDIANADSIESLHDAIHSITGGNGHMTFLDYSAFDPIFWLHHTQMDRIFALWQVLHPDSYVEPLVAITQTYTVHIGDTEDANSPLEPFSKDTLGNKFTSNDVRFTTQFGYTYPELAGNASLSSVRTAINRLYGSNANSGGPLKRRDTTTLPHDKRFVKAASADDVRASPGMLVNGHLRQYVANIVSQKHALNGSYAVYVFIGDFTDDPCQWALSPNLAGTHAVAANLELKKAPGLSKMVETNPIRVGAALPLTDMLLMKVRAGELKSMEMGDVEPYLRENLHWRVSTFDNVEVDLNDVADLSITVVSAEVTPPTCESEFPSRGNFTLLTHITKDRVGGC</sequence>
<dbReference type="GO" id="GO:0004503">
    <property type="term" value="F:tyrosinase activity"/>
    <property type="evidence" value="ECO:0007669"/>
    <property type="project" value="UniProtKB-EC"/>
</dbReference>
<gene>
    <name evidence="14" type="ORF">TI39_contig310g00006</name>
</gene>
<feature type="chain" id="PRO_5002468931" description="tyrosinase" evidence="11">
    <location>
        <begin position="24"/>
        <end position="637"/>
    </location>
</feature>
<dbReference type="EC" id="1.14.18.1" evidence="3"/>
<dbReference type="InterPro" id="IPR041640">
    <property type="entry name" value="Tyrosinase_C"/>
</dbReference>
<dbReference type="Gene3D" id="2.60.310.20">
    <property type="match status" value="1"/>
</dbReference>
<dbReference type="AlphaFoldDB" id="A0A0F4GX97"/>
<evidence type="ECO:0000256" key="8">
    <source>
        <dbReference type="ARBA" id="ARBA00023101"/>
    </source>
</evidence>
<evidence type="ECO:0000256" key="5">
    <source>
        <dbReference type="ARBA" id="ARBA00023002"/>
    </source>
</evidence>
<evidence type="ECO:0000256" key="3">
    <source>
        <dbReference type="ARBA" id="ARBA00011906"/>
    </source>
</evidence>
<reference evidence="14 15" key="1">
    <citation type="submission" date="2015-03" db="EMBL/GenBank/DDBJ databases">
        <title>RNA-seq based gene annotation and comparative genomics of four Zymoseptoria species reveal species-specific pathogenicity related genes and transposable element activity.</title>
        <authorList>
            <person name="Grandaubert J."/>
            <person name="Bhattacharyya A."/>
            <person name="Stukenbrock E.H."/>
        </authorList>
    </citation>
    <scope>NUCLEOTIDE SEQUENCE [LARGE SCALE GENOMIC DNA]</scope>
    <source>
        <strain evidence="14 15">Zb18110</strain>
    </source>
</reference>
<evidence type="ECO:0000256" key="10">
    <source>
        <dbReference type="ARBA" id="ARBA00048881"/>
    </source>
</evidence>
<evidence type="ECO:0000256" key="1">
    <source>
        <dbReference type="ARBA" id="ARBA00001973"/>
    </source>
</evidence>
<evidence type="ECO:0000256" key="7">
    <source>
        <dbReference type="ARBA" id="ARBA00023033"/>
    </source>
</evidence>
<evidence type="ECO:0000256" key="2">
    <source>
        <dbReference type="ARBA" id="ARBA00009928"/>
    </source>
</evidence>
<comment type="caution">
    <text evidence="14">The sequence shown here is derived from an EMBL/GenBank/DDBJ whole genome shotgun (WGS) entry which is preliminary data.</text>
</comment>
<dbReference type="GO" id="GO:0046872">
    <property type="term" value="F:metal ion binding"/>
    <property type="evidence" value="ECO:0007669"/>
    <property type="project" value="UniProtKB-KW"/>
</dbReference>
<dbReference type="Proteomes" id="UP000033647">
    <property type="component" value="Unassembled WGS sequence"/>
</dbReference>
<dbReference type="PRINTS" id="PR00092">
    <property type="entry name" value="TYROSINASE"/>
</dbReference>
<comment type="catalytic activity">
    <reaction evidence="9">
        <text>2 L-dopa + O2 = 2 L-dopaquinone + 2 H2O</text>
        <dbReference type="Rhea" id="RHEA:34287"/>
        <dbReference type="ChEBI" id="CHEBI:15377"/>
        <dbReference type="ChEBI" id="CHEBI:15379"/>
        <dbReference type="ChEBI" id="CHEBI:57504"/>
        <dbReference type="ChEBI" id="CHEBI:57924"/>
        <dbReference type="EC" id="1.14.18.1"/>
    </reaction>
</comment>
<name>A0A0F4GX97_9PEZI</name>
<evidence type="ECO:0000313" key="15">
    <source>
        <dbReference type="Proteomes" id="UP000033647"/>
    </source>
</evidence>
<dbReference type="InterPro" id="IPR002227">
    <property type="entry name" value="Tyrosinase_Cu-bd"/>
</dbReference>
<dbReference type="OrthoDB" id="6132182at2759"/>
<feature type="domain" description="Tyrosinase copper-binding" evidence="12">
    <location>
        <begin position="132"/>
        <end position="149"/>
    </location>
</feature>
<dbReference type="Gene3D" id="1.10.1280.10">
    <property type="entry name" value="Di-copper center containing domain from catechol oxidase"/>
    <property type="match status" value="1"/>
</dbReference>
<evidence type="ECO:0000259" key="13">
    <source>
        <dbReference type="PROSITE" id="PS00498"/>
    </source>
</evidence>
<dbReference type="PANTHER" id="PTHR11474">
    <property type="entry name" value="TYROSINASE FAMILY MEMBER"/>
    <property type="match status" value="1"/>
</dbReference>
<evidence type="ECO:0000313" key="14">
    <source>
        <dbReference type="EMBL" id="KJY00841.1"/>
    </source>
</evidence>
<dbReference type="STRING" id="1047168.A0A0F4GX97"/>
<dbReference type="InterPro" id="IPR050316">
    <property type="entry name" value="Tyrosinase/Hemocyanin"/>
</dbReference>
<proteinExistence type="inferred from homology"/>
<keyword evidence="15" id="KW-1185">Reference proteome</keyword>
<feature type="domain" description="Tyrosinase copper-binding" evidence="13">
    <location>
        <begin position="333"/>
        <end position="344"/>
    </location>
</feature>
<evidence type="ECO:0000256" key="9">
    <source>
        <dbReference type="ARBA" id="ARBA00048233"/>
    </source>
</evidence>
<dbReference type="PROSITE" id="PS00498">
    <property type="entry name" value="TYROSINASE_2"/>
    <property type="match status" value="1"/>
</dbReference>